<dbReference type="SUPFAM" id="SSF51730">
    <property type="entry name" value="FAD-linked oxidoreductase"/>
    <property type="match status" value="1"/>
</dbReference>
<comment type="caution">
    <text evidence="7">The sequence shown here is derived from an EMBL/GenBank/DDBJ whole genome shotgun (WGS) entry which is preliminary data.</text>
</comment>
<dbReference type="EMBL" id="JANPWZ010000987">
    <property type="protein sequence ID" value="KAJ3569890.1"/>
    <property type="molecule type" value="Genomic_DNA"/>
</dbReference>
<dbReference type="InterPro" id="IPR029041">
    <property type="entry name" value="FAD-linked_oxidoreductase-like"/>
</dbReference>
<name>A0A9W8ND53_9PEZI</name>
<dbReference type="GO" id="GO:0005739">
    <property type="term" value="C:mitochondrion"/>
    <property type="evidence" value="ECO:0007669"/>
    <property type="project" value="TreeGrafter"/>
</dbReference>
<dbReference type="Pfam" id="PF01619">
    <property type="entry name" value="Pro_dh"/>
    <property type="match status" value="1"/>
</dbReference>
<evidence type="ECO:0000256" key="4">
    <source>
        <dbReference type="ARBA" id="ARBA00023062"/>
    </source>
</evidence>
<dbReference type="Gene3D" id="3.20.20.220">
    <property type="match status" value="1"/>
</dbReference>
<sequence length="501" mass="55619">MSNATREILRSRVVKTSCHHNIASFYVARSPVRSKRLNHVPRVWMAAKHFDHSKNISTSSSISSLSSQELQTGTERSTSTPLSILPTSYLLRSLFVSSVTSKPYLLSPSLSILSFLSQPHRIALLSTDRNPVLHWIVKRLLYDQFCTGENAAEVQKVMKEMHKFGFLGVILTYAKETTFDHKSKKTEVPGSVLQQVDDAGKLQCAEIETWRAGTLQTVYMCSDGDKIALKLTGAGPTVTEAFAAGQLPSKQMLDALDEICEAARENKAQIIIDAESQHFQKGIAKTAVMLMKKYNTQKAPLVIQTYQCYLKRTRDGLAKDLAKAAQEGWSIGVKLVRGAYMSTDERSRIHDTKEDTDKAYDGIVRDLLRRDGDGFKGLGKPGNTPWPEMSVFLATHNKNTVMAAHKLNQQMVAEEGAKAVPLEFAQLHGMADSVSFSLLNAKNAQGEAPKVSKCSTWGSLGECLAYLLRRAVENREAASRTQDELDALRAEVKRRMFSFGR</sequence>
<dbReference type="InterPro" id="IPR015659">
    <property type="entry name" value="Proline_oxidase"/>
</dbReference>
<dbReference type="AlphaFoldDB" id="A0A9W8ND53"/>
<reference evidence="7" key="1">
    <citation type="submission" date="2022-07" db="EMBL/GenBank/DDBJ databases">
        <title>Genome Sequence of Xylaria arbuscula.</title>
        <authorList>
            <person name="Buettner E."/>
        </authorList>
    </citation>
    <scope>NUCLEOTIDE SEQUENCE</scope>
    <source>
        <strain evidence="7">VT107</strain>
    </source>
</reference>
<dbReference type="GO" id="GO:0071949">
    <property type="term" value="F:FAD binding"/>
    <property type="evidence" value="ECO:0007669"/>
    <property type="project" value="TreeGrafter"/>
</dbReference>
<protein>
    <recommendedName>
        <fullName evidence="2 5">Proline dehydrogenase</fullName>
        <ecNumber evidence="2 5">1.5.5.2</ecNumber>
    </recommendedName>
</protein>
<dbReference type="PANTHER" id="PTHR13914">
    <property type="entry name" value="PROLINE OXIDASE"/>
    <property type="match status" value="1"/>
</dbReference>
<gene>
    <name evidence="7" type="ORF">NPX13_g5923</name>
</gene>
<keyword evidence="3 5" id="KW-0560">Oxidoreductase</keyword>
<evidence type="ECO:0000256" key="5">
    <source>
        <dbReference type="RuleBase" id="RU364054"/>
    </source>
</evidence>
<evidence type="ECO:0000259" key="6">
    <source>
        <dbReference type="Pfam" id="PF01619"/>
    </source>
</evidence>
<dbReference type="GO" id="GO:0004657">
    <property type="term" value="F:proline dehydrogenase activity"/>
    <property type="evidence" value="ECO:0007669"/>
    <property type="project" value="UniProtKB-EC"/>
</dbReference>
<comment type="similarity">
    <text evidence="1 5">Belongs to the proline oxidase family.</text>
</comment>
<keyword evidence="4 5" id="KW-0642">Proline metabolism</keyword>
<proteinExistence type="inferred from homology"/>
<evidence type="ECO:0000256" key="1">
    <source>
        <dbReference type="ARBA" id="ARBA00005869"/>
    </source>
</evidence>
<dbReference type="InterPro" id="IPR002872">
    <property type="entry name" value="Proline_DH_dom"/>
</dbReference>
<organism evidence="7 8">
    <name type="scientific">Xylaria arbuscula</name>
    <dbReference type="NCBI Taxonomy" id="114810"/>
    <lineage>
        <taxon>Eukaryota</taxon>
        <taxon>Fungi</taxon>
        <taxon>Dikarya</taxon>
        <taxon>Ascomycota</taxon>
        <taxon>Pezizomycotina</taxon>
        <taxon>Sordariomycetes</taxon>
        <taxon>Xylariomycetidae</taxon>
        <taxon>Xylariales</taxon>
        <taxon>Xylariaceae</taxon>
        <taxon>Xylaria</taxon>
    </lineage>
</organism>
<evidence type="ECO:0000313" key="8">
    <source>
        <dbReference type="Proteomes" id="UP001148614"/>
    </source>
</evidence>
<dbReference type="EC" id="1.5.5.2" evidence="2 5"/>
<dbReference type="PANTHER" id="PTHR13914:SF0">
    <property type="entry name" value="PROLINE DEHYDROGENASE 1, MITOCHONDRIAL"/>
    <property type="match status" value="1"/>
</dbReference>
<dbReference type="VEuPathDB" id="FungiDB:F4678DRAFT_457350"/>
<comment type="catalytic activity">
    <reaction evidence="5">
        <text>L-proline + a quinone = (S)-1-pyrroline-5-carboxylate + a quinol + H(+)</text>
        <dbReference type="Rhea" id="RHEA:23784"/>
        <dbReference type="ChEBI" id="CHEBI:15378"/>
        <dbReference type="ChEBI" id="CHEBI:17388"/>
        <dbReference type="ChEBI" id="CHEBI:24646"/>
        <dbReference type="ChEBI" id="CHEBI:60039"/>
        <dbReference type="ChEBI" id="CHEBI:132124"/>
        <dbReference type="EC" id="1.5.5.2"/>
    </reaction>
</comment>
<feature type="domain" description="Proline dehydrogenase" evidence="6">
    <location>
        <begin position="155"/>
        <end position="482"/>
    </location>
</feature>
<evidence type="ECO:0000256" key="2">
    <source>
        <dbReference type="ARBA" id="ARBA00012695"/>
    </source>
</evidence>
<evidence type="ECO:0000313" key="7">
    <source>
        <dbReference type="EMBL" id="KAJ3569890.1"/>
    </source>
</evidence>
<keyword evidence="5" id="KW-0285">Flavoprotein</keyword>
<evidence type="ECO:0000256" key="3">
    <source>
        <dbReference type="ARBA" id="ARBA00023002"/>
    </source>
</evidence>
<keyword evidence="8" id="KW-1185">Reference proteome</keyword>
<comment type="function">
    <text evidence="5">Converts proline to delta-1-pyrroline-5-carboxylate.</text>
</comment>
<accession>A0A9W8ND53</accession>
<keyword evidence="5" id="KW-0274">FAD</keyword>
<dbReference type="GO" id="GO:0010133">
    <property type="term" value="P:L-proline catabolic process to L-glutamate"/>
    <property type="evidence" value="ECO:0007669"/>
    <property type="project" value="TreeGrafter"/>
</dbReference>
<comment type="cofactor">
    <cofactor evidence="5">
        <name>FAD</name>
        <dbReference type="ChEBI" id="CHEBI:57692"/>
    </cofactor>
</comment>
<dbReference type="Proteomes" id="UP001148614">
    <property type="component" value="Unassembled WGS sequence"/>
</dbReference>